<keyword evidence="2" id="KW-1185">Reference proteome</keyword>
<dbReference type="Proteomes" id="UP000001213">
    <property type="component" value="Chromosome"/>
</dbReference>
<dbReference type="HOGENOM" id="CLU_141082_0_0_11"/>
<accession>D5UXN2</accession>
<dbReference type="Pfam" id="PF04075">
    <property type="entry name" value="F420H2_quin_red"/>
    <property type="match status" value="1"/>
</dbReference>
<dbReference type="EMBL" id="CP001966">
    <property type="protein sequence ID" value="ADG78124.1"/>
    <property type="molecule type" value="Genomic_DNA"/>
</dbReference>
<reference evidence="1 2" key="2">
    <citation type="journal article" date="2011" name="Stand. Genomic Sci.">
        <title>Complete genome sequence of Tsukamurella paurometabola type strain (no. 33).</title>
        <authorList>
            <person name="Munk A.C."/>
            <person name="Lapidus A."/>
            <person name="Lucas S."/>
            <person name="Nolan M."/>
            <person name="Tice H."/>
            <person name="Cheng J.F."/>
            <person name="Del Rio T.G."/>
            <person name="Goodwin L."/>
            <person name="Pitluck S."/>
            <person name="Liolios K."/>
            <person name="Huntemann M."/>
            <person name="Ivanova N."/>
            <person name="Mavromatis K."/>
            <person name="Mikhailova N."/>
            <person name="Pati A."/>
            <person name="Chen A."/>
            <person name="Palaniappan K."/>
            <person name="Tapia R."/>
            <person name="Han C."/>
            <person name="Land M."/>
            <person name="Hauser L."/>
            <person name="Chang Y.J."/>
            <person name="Jeffries C.D."/>
            <person name="Brettin T."/>
            <person name="Yasawong M."/>
            <person name="Brambilla E.M."/>
            <person name="Rohde M."/>
            <person name="Sikorski J."/>
            <person name="Goker M."/>
            <person name="Detter J.C."/>
            <person name="Woyke T."/>
            <person name="Bristow J."/>
            <person name="Eisen J.A."/>
            <person name="Markowitz V."/>
            <person name="Hugenholtz P."/>
            <person name="Kyrpides N.C."/>
            <person name="Klenk H.P."/>
        </authorList>
    </citation>
    <scope>NUCLEOTIDE SEQUENCE [LARGE SCALE GENOMIC DNA]</scope>
    <source>
        <strain evidence="2">ATCC 8368 / DSM 20162 / CCUG 35730 / CIP 100753 / JCM 10117 / KCTC 9821 / NBRC 16120 / NCIMB 702349 / NCTC 13040</strain>
    </source>
</reference>
<dbReference type="STRING" id="521096.Tpau_1500"/>
<dbReference type="KEGG" id="tpr:Tpau_1500"/>
<dbReference type="Gene3D" id="2.30.110.10">
    <property type="entry name" value="Electron Transport, Fmn-binding Protein, Chain A"/>
    <property type="match status" value="1"/>
</dbReference>
<gene>
    <name evidence="1" type="ordered locus">Tpau_1500</name>
</gene>
<evidence type="ECO:0008006" key="3">
    <source>
        <dbReference type="Google" id="ProtNLM"/>
    </source>
</evidence>
<reference evidence="2" key="1">
    <citation type="submission" date="2010-03" db="EMBL/GenBank/DDBJ databases">
        <title>The complete chromosome of Tsukamurella paurometabola DSM 20162.</title>
        <authorList>
            <consortium name="US DOE Joint Genome Institute (JGI-PGF)"/>
            <person name="Lucas S."/>
            <person name="Copeland A."/>
            <person name="Lapidus A."/>
            <person name="Glavina del Rio T."/>
            <person name="Dalin E."/>
            <person name="Tice H."/>
            <person name="Bruce D."/>
            <person name="Goodwin L."/>
            <person name="Pitluck S."/>
            <person name="Kyrpides N."/>
            <person name="Mavromatis K."/>
            <person name="Ivanova N."/>
            <person name="Mikhailova N."/>
            <person name="Munk A.C."/>
            <person name="Brettin T."/>
            <person name="Detter J.C."/>
            <person name="Tapia R."/>
            <person name="Han C."/>
            <person name="Larimer F."/>
            <person name="Land M."/>
            <person name="Hauser L."/>
            <person name="Markowitz V."/>
            <person name="Cheng J.-F."/>
            <person name="Hugenholtz P."/>
            <person name="Woyke T."/>
            <person name="Wu D."/>
            <person name="Jando M."/>
            <person name="Brambilla E."/>
            <person name="Klenk H.-P."/>
            <person name="Eisen J.A."/>
        </authorList>
    </citation>
    <scope>NUCLEOTIDE SEQUENCE [LARGE SCALE GENOMIC DNA]</scope>
    <source>
        <strain evidence="2">ATCC 8368 / DSM 20162 / CCUG 35730 / CIP 100753 / JCM 10117 / KCTC 9821 / NBRC 16120 / NCIMB 702349 / NCTC 13040</strain>
    </source>
</reference>
<sequence>MRTVLYILGALVLLPIAAIATIVLGMRYDVRPILDAVRRFNRAVTNPLAVGDAEKEDSTRTVVRHVGRKSGKAYQTPVDAFETGSDTLIVALPYGPGTDWVRNITAAGGADVLRHGREFAVSAPRVVATADVVDRLPASLRRTLRLFNVEHCLELRLA</sequence>
<dbReference type="GO" id="GO:0016491">
    <property type="term" value="F:oxidoreductase activity"/>
    <property type="evidence" value="ECO:0007669"/>
    <property type="project" value="InterPro"/>
</dbReference>
<proteinExistence type="predicted"/>
<dbReference type="InterPro" id="IPR012349">
    <property type="entry name" value="Split_barrel_FMN-bd"/>
</dbReference>
<organism evidence="1 2">
    <name type="scientific">Tsukamurella paurometabola (strain ATCC 8368 / DSM 20162 / CCUG 35730 / CIP 100753 / JCM 10117 / KCTC 9821 / NBRC 16120 / NCIMB 702349 / NCTC 13040)</name>
    <name type="common">Corynebacterium paurometabolum</name>
    <dbReference type="NCBI Taxonomy" id="521096"/>
    <lineage>
        <taxon>Bacteria</taxon>
        <taxon>Bacillati</taxon>
        <taxon>Actinomycetota</taxon>
        <taxon>Actinomycetes</taxon>
        <taxon>Mycobacteriales</taxon>
        <taxon>Tsukamurellaceae</taxon>
        <taxon>Tsukamurella</taxon>
    </lineage>
</organism>
<dbReference type="InterPro" id="IPR004378">
    <property type="entry name" value="F420H2_quin_Rdtase"/>
</dbReference>
<dbReference type="RefSeq" id="WP_013126156.1">
    <property type="nucleotide sequence ID" value="NC_014158.1"/>
</dbReference>
<evidence type="ECO:0000313" key="2">
    <source>
        <dbReference type="Proteomes" id="UP000001213"/>
    </source>
</evidence>
<protein>
    <recommendedName>
        <fullName evidence="3">Deazaflavin-dependent oxidoreductase, nitroreductase family</fullName>
    </recommendedName>
</protein>
<dbReference type="AlphaFoldDB" id="D5UXN2"/>
<evidence type="ECO:0000313" key="1">
    <source>
        <dbReference type="EMBL" id="ADG78124.1"/>
    </source>
</evidence>
<name>D5UXN2_TSUPD</name>
<dbReference type="NCBIfam" id="TIGR00026">
    <property type="entry name" value="hi_GC_TIGR00026"/>
    <property type="match status" value="1"/>
</dbReference>
<dbReference type="eggNOG" id="ENOG5031XV1">
    <property type="taxonomic scope" value="Bacteria"/>
</dbReference>